<dbReference type="EMBL" id="JAVRFL010000034">
    <property type="protein sequence ID" value="MDT0532140.1"/>
    <property type="molecule type" value="Genomic_DNA"/>
</dbReference>
<organism evidence="1 2">
    <name type="scientific">Micromonospora reichwaldensis</name>
    <dbReference type="NCBI Taxonomy" id="3075516"/>
    <lineage>
        <taxon>Bacteria</taxon>
        <taxon>Bacillati</taxon>
        <taxon>Actinomycetota</taxon>
        <taxon>Actinomycetes</taxon>
        <taxon>Micromonosporales</taxon>
        <taxon>Micromonosporaceae</taxon>
        <taxon>Micromonospora</taxon>
    </lineage>
</organism>
<protein>
    <submittedName>
        <fullName evidence="1">Uncharacterized protein</fullName>
    </submittedName>
</protein>
<gene>
    <name evidence="1" type="ORF">RM555_24385</name>
</gene>
<proteinExistence type="predicted"/>
<dbReference type="RefSeq" id="WP_311413913.1">
    <property type="nucleotide sequence ID" value="NZ_JAVRFL010000034.1"/>
</dbReference>
<evidence type="ECO:0000313" key="1">
    <source>
        <dbReference type="EMBL" id="MDT0532140.1"/>
    </source>
</evidence>
<evidence type="ECO:0000313" key="2">
    <source>
        <dbReference type="Proteomes" id="UP001180973"/>
    </source>
</evidence>
<comment type="caution">
    <text evidence="1">The sequence shown here is derived from an EMBL/GenBank/DDBJ whole genome shotgun (WGS) entry which is preliminary data.</text>
</comment>
<sequence>MFIEVVGNHQLPGDVDRDDVEDLLATALRADGEVTGAGSGSGRWHLDVEVSTDADQFPHVLRRLATALVNQDLGWVVLRPEHEETGKSSRELA</sequence>
<dbReference type="Proteomes" id="UP001180973">
    <property type="component" value="Unassembled WGS sequence"/>
</dbReference>
<keyword evidence="2" id="KW-1185">Reference proteome</keyword>
<accession>A0ABU2X1S6</accession>
<reference evidence="1" key="1">
    <citation type="submission" date="2023-09" db="EMBL/GenBank/DDBJ databases">
        <title>30 novel species of actinomycetes from the DSMZ collection.</title>
        <authorList>
            <person name="Nouioui I."/>
        </authorList>
    </citation>
    <scope>NUCLEOTIDE SEQUENCE</scope>
    <source>
        <strain evidence="1">DSM 115977</strain>
    </source>
</reference>
<name>A0ABU2X1S6_9ACTN</name>